<feature type="compositionally biased region" description="Basic and acidic residues" evidence="3">
    <location>
        <begin position="1"/>
        <end position="13"/>
    </location>
</feature>
<dbReference type="HOGENOM" id="CLU_018630_0_0_1"/>
<dbReference type="OMA" id="INYHVER"/>
<accession>Q758H9</accession>
<dbReference type="InterPro" id="IPR035979">
    <property type="entry name" value="RBD_domain_sf"/>
</dbReference>
<dbReference type="GO" id="GO:1990904">
    <property type="term" value="C:ribonucleoprotein complex"/>
    <property type="evidence" value="ECO:0000318"/>
    <property type="project" value="GO_Central"/>
</dbReference>
<feature type="compositionally biased region" description="Polar residues" evidence="3">
    <location>
        <begin position="799"/>
        <end position="809"/>
    </location>
</feature>
<feature type="region of interest" description="Disordered" evidence="3">
    <location>
        <begin position="365"/>
        <end position="393"/>
    </location>
</feature>
<sequence length="834" mass="91817">MTIEKEVERRLADGLEGVVISGSPRQGGGEEQSEPSSAPTAEDSDPEQTAVEDQRAERSQARHEEVPKGNTAISQLEQLENTNLLTVRIKWVNPENLMDDHKSQLLNRNNDAILCSRGIPINPSIIENYEYFFDRKRLEILKEHADVYTFESGTEEFMRSYEDGSSTWLYDLVVQAQFKAFQDLCAARNQIKENLEKSDHVEAWSISQNPHALTHPGNLYIRGIPKDLSVDDLIPIFSKFGTVLSLKIIIDGNTRESLGYGFISYPLGSQAARCIKELNGNLMNGSPLFINYHVERKERERIHLDHLKEDNDDERFRGVFVGNLPTEYEDGTLITPEQVFNKFNHILDPVDILSYYFPKRNSNTNIEYKDDDSTSPTSSSKENAETCDSQNEDSPLKGYGFIKFSTHDMALKAIDKLNSFTWLGHSLVVNKAVQNKTLYNNHSHYRTSSTRASISSRQSSLSGIPFFGPATPATSTLHHPPPPAFTMFAKPYSVSPTNSEVLLADRSPARSGSSNDGSPRVNTIPQVPLYGAQTQSHSPESLTAPGSRQGSLYLPSCPPMYTSAGTLMSSHPQFGHSAAHAAAAAFGGLPIPTRDQQESNLYVKHIPLSWRDEDLNDFYSQYGEIISAKIITVGGSKNEIGESKALEDVPVGTSRGYGFVCFKNPLDASRAMMATDRFQVGTNHVLYVSFAQKRGKSVSAGSGSSAGSHQPMSSSGRSSSHGSYHHGHGGSRQSPYDSIMGNYNPKFLNAMIQQQNQHLNGSPGTHSPTMMSQRNSWAPNQQAPYLVPVVMAPPPLTVPRSSPAMSSPKRSPDYNGTADSTVIDATPECGTLDA</sequence>
<feature type="domain" description="RRM" evidence="4">
    <location>
        <begin position="599"/>
        <end position="693"/>
    </location>
</feature>
<dbReference type="STRING" id="284811.Q758H9"/>
<dbReference type="GO" id="GO:0003730">
    <property type="term" value="F:mRNA 3'-UTR binding"/>
    <property type="evidence" value="ECO:0000318"/>
    <property type="project" value="GO_Central"/>
</dbReference>
<evidence type="ECO:0000256" key="1">
    <source>
        <dbReference type="ARBA" id="ARBA00022884"/>
    </source>
</evidence>
<dbReference type="FunCoup" id="Q758H9">
    <property type="interactions" value="271"/>
</dbReference>
<keyword evidence="1 2" id="KW-0694">RNA-binding</keyword>
<dbReference type="SMART" id="SM00360">
    <property type="entry name" value="RRM"/>
    <property type="match status" value="3"/>
</dbReference>
<keyword evidence="6" id="KW-1185">Reference proteome</keyword>
<dbReference type="InParanoid" id="Q758H9"/>
<organism evidence="5 6">
    <name type="scientific">Eremothecium gossypii (strain ATCC 10895 / CBS 109.51 / FGSC 9923 / NRRL Y-1056)</name>
    <name type="common">Yeast</name>
    <name type="synonym">Ashbya gossypii</name>
    <dbReference type="NCBI Taxonomy" id="284811"/>
    <lineage>
        <taxon>Eukaryota</taxon>
        <taxon>Fungi</taxon>
        <taxon>Dikarya</taxon>
        <taxon>Ascomycota</taxon>
        <taxon>Saccharomycotina</taxon>
        <taxon>Saccharomycetes</taxon>
        <taxon>Saccharomycetales</taxon>
        <taxon>Saccharomycetaceae</taxon>
        <taxon>Eremothecium</taxon>
    </lineage>
</organism>
<feature type="domain" description="RRM" evidence="4">
    <location>
        <begin position="317"/>
        <end position="434"/>
    </location>
</feature>
<dbReference type="Proteomes" id="UP000000591">
    <property type="component" value="Chromosome V"/>
</dbReference>
<dbReference type="OrthoDB" id="6159137at2759"/>
<reference evidence="5 6" key="1">
    <citation type="journal article" date="2004" name="Science">
        <title>The Ashbya gossypii genome as a tool for mapping the ancient Saccharomyces cerevisiae genome.</title>
        <authorList>
            <person name="Dietrich F.S."/>
            <person name="Voegeli S."/>
            <person name="Brachat S."/>
            <person name="Lerch A."/>
            <person name="Gates K."/>
            <person name="Steiner S."/>
            <person name="Mohr C."/>
            <person name="Pohlmann R."/>
            <person name="Luedi P."/>
            <person name="Choi S."/>
            <person name="Wing R.A."/>
            <person name="Flavier A."/>
            <person name="Gaffney T.D."/>
            <person name="Philippsen P."/>
        </authorList>
    </citation>
    <scope>NUCLEOTIDE SEQUENCE [LARGE SCALE GENOMIC DNA]</scope>
    <source>
        <strain evidence="6">ATCC 10895 / CBS 109.51 / FGSC 9923 / NRRL Y-1056</strain>
    </source>
</reference>
<dbReference type="GeneID" id="4620826"/>
<dbReference type="SUPFAM" id="SSF54928">
    <property type="entry name" value="RNA-binding domain, RBD"/>
    <property type="match status" value="3"/>
</dbReference>
<feature type="compositionally biased region" description="Low complexity" evidence="3">
    <location>
        <begin position="698"/>
        <end position="722"/>
    </location>
</feature>
<reference evidence="6" key="2">
    <citation type="journal article" date="2013" name="G3 (Bethesda)">
        <title>Genomes of Ashbya fungi isolated from insects reveal four mating-type loci, numerous translocations, lack of transposons, and distinct gene duplications.</title>
        <authorList>
            <person name="Dietrich F.S."/>
            <person name="Voegeli S."/>
            <person name="Kuo S."/>
            <person name="Philippsen P."/>
        </authorList>
    </citation>
    <scope>GENOME REANNOTATION</scope>
    <source>
        <strain evidence="6">ATCC 10895 / CBS 109.51 / FGSC 9923 / NRRL Y-1056</strain>
    </source>
</reference>
<dbReference type="InterPro" id="IPR052462">
    <property type="entry name" value="SLIRP/GR-RBP-like"/>
</dbReference>
<dbReference type="eggNOG" id="KOG0108">
    <property type="taxonomic scope" value="Eukaryota"/>
</dbReference>
<dbReference type="PANTHER" id="PTHR48027">
    <property type="entry name" value="HETEROGENEOUS NUCLEAR RIBONUCLEOPROTEIN 87F-RELATED"/>
    <property type="match status" value="1"/>
</dbReference>
<feature type="region of interest" description="Disordered" evidence="3">
    <location>
        <begin position="798"/>
        <end position="834"/>
    </location>
</feature>
<dbReference type="PROSITE" id="PS50102">
    <property type="entry name" value="RRM"/>
    <property type="match status" value="3"/>
</dbReference>
<dbReference type="GO" id="GO:0010494">
    <property type="term" value="C:cytoplasmic stress granule"/>
    <property type="evidence" value="ECO:0000318"/>
    <property type="project" value="GO_Central"/>
</dbReference>
<dbReference type="GO" id="GO:0008266">
    <property type="term" value="F:poly(U) RNA binding"/>
    <property type="evidence" value="ECO:0000318"/>
    <property type="project" value="GO_Central"/>
</dbReference>
<protein>
    <submittedName>
        <fullName evidence="5">AEL217Wp</fullName>
    </submittedName>
</protein>
<dbReference type="InterPro" id="IPR012677">
    <property type="entry name" value="Nucleotide-bd_a/b_plait_sf"/>
</dbReference>
<evidence type="ECO:0000256" key="3">
    <source>
        <dbReference type="SAM" id="MobiDB-lite"/>
    </source>
</evidence>
<feature type="domain" description="RRM" evidence="4">
    <location>
        <begin position="217"/>
        <end position="295"/>
    </location>
</feature>
<proteinExistence type="predicted"/>
<name>Q758H9_EREGS</name>
<feature type="region of interest" description="Disordered" evidence="3">
    <location>
        <begin position="698"/>
        <end position="740"/>
    </location>
</feature>
<dbReference type="GO" id="GO:0005634">
    <property type="term" value="C:nucleus"/>
    <property type="evidence" value="ECO:0000318"/>
    <property type="project" value="GO_Central"/>
</dbReference>
<dbReference type="CDD" id="cd00590">
    <property type="entry name" value="RRM_SF"/>
    <property type="match status" value="2"/>
</dbReference>
<dbReference type="InterPro" id="IPR000504">
    <property type="entry name" value="RRM_dom"/>
</dbReference>
<feature type="compositionally biased region" description="Basic and acidic residues" evidence="3">
    <location>
        <begin position="52"/>
        <end position="67"/>
    </location>
</feature>
<evidence type="ECO:0000259" key="4">
    <source>
        <dbReference type="PROSITE" id="PS50102"/>
    </source>
</evidence>
<dbReference type="GO" id="GO:0005829">
    <property type="term" value="C:cytosol"/>
    <property type="evidence" value="ECO:0000318"/>
    <property type="project" value="GO_Central"/>
</dbReference>
<dbReference type="Pfam" id="PF00076">
    <property type="entry name" value="RRM_1"/>
    <property type="match status" value="2"/>
</dbReference>
<dbReference type="AlphaFoldDB" id="Q758H9"/>
<dbReference type="Gene3D" id="3.30.70.330">
    <property type="match status" value="3"/>
</dbReference>
<dbReference type="EMBL" id="AE016818">
    <property type="protein sequence ID" value="AAS52468.1"/>
    <property type="molecule type" value="Genomic_DNA"/>
</dbReference>
<evidence type="ECO:0000313" key="6">
    <source>
        <dbReference type="Proteomes" id="UP000000591"/>
    </source>
</evidence>
<feature type="region of interest" description="Disordered" evidence="3">
    <location>
        <begin position="1"/>
        <end position="70"/>
    </location>
</feature>
<dbReference type="KEGG" id="ago:AGOS_AEL217W"/>
<dbReference type="FunFam" id="3.30.70.330:FF:001368">
    <property type="entry name" value="Conserved protein"/>
    <property type="match status" value="1"/>
</dbReference>
<evidence type="ECO:0000313" key="5">
    <source>
        <dbReference type="EMBL" id="AAS52468.1"/>
    </source>
</evidence>
<dbReference type="RefSeq" id="NP_984644.1">
    <property type="nucleotide sequence ID" value="NM_209997.1"/>
</dbReference>
<gene>
    <name evidence="5" type="ORF">AGOS_AEL217W</name>
</gene>
<dbReference type="GO" id="GO:0008143">
    <property type="term" value="F:poly(A) binding"/>
    <property type="evidence" value="ECO:0000318"/>
    <property type="project" value="GO_Central"/>
</dbReference>
<evidence type="ECO:0000256" key="2">
    <source>
        <dbReference type="PROSITE-ProRule" id="PRU00176"/>
    </source>
</evidence>